<accession>A0A423XD50</accession>
<keyword evidence="2" id="KW-1133">Transmembrane helix</keyword>
<dbReference type="EMBL" id="LKEB01000016">
    <property type="protein sequence ID" value="ROW13954.1"/>
    <property type="molecule type" value="Genomic_DNA"/>
</dbReference>
<proteinExistence type="predicted"/>
<keyword evidence="2" id="KW-0812">Transmembrane</keyword>
<comment type="caution">
    <text evidence="3">The sequence shown here is derived from an EMBL/GenBank/DDBJ whole genome shotgun (WGS) entry which is preliminary data.</text>
</comment>
<dbReference type="AlphaFoldDB" id="A0A423XD50"/>
<dbReference type="OrthoDB" id="5229783at2759"/>
<reference evidence="3 4" key="1">
    <citation type="submission" date="2015-09" db="EMBL/GenBank/DDBJ databases">
        <title>Host preference determinants of Valsa canker pathogens revealed by comparative genomics.</title>
        <authorList>
            <person name="Yin Z."/>
            <person name="Huang L."/>
        </authorList>
    </citation>
    <scope>NUCLEOTIDE SEQUENCE [LARGE SCALE GENOMIC DNA]</scope>
    <source>
        <strain evidence="3 4">SXYLt</strain>
    </source>
</reference>
<sequence length="210" mass="23126">MPLTITPRRVATETSPNAATAAPDSLDDTPGMNTTRIWIIIAAVAALLALAACIVLVALSISNHRSKHRLITQQLEEVWTRDPYLDPKGSGRRRRMTAEELALEAESRREHLIRKSLASRSGRTESFTSSTSRLALDRASTVEKFEASGGDGTKYNWKEFEAASSLPQSMSPFPHPPAPTLPRSSSPSRHPPLPGRMELPPLLEQHPCFR</sequence>
<evidence type="ECO:0000256" key="2">
    <source>
        <dbReference type="SAM" id="Phobius"/>
    </source>
</evidence>
<keyword evidence="4" id="KW-1185">Reference proteome</keyword>
<name>A0A423XD50_9PEZI</name>
<feature type="region of interest" description="Disordered" evidence="1">
    <location>
        <begin position="165"/>
        <end position="210"/>
    </location>
</feature>
<evidence type="ECO:0000313" key="4">
    <source>
        <dbReference type="Proteomes" id="UP000285146"/>
    </source>
</evidence>
<dbReference type="Proteomes" id="UP000285146">
    <property type="component" value="Unassembled WGS sequence"/>
</dbReference>
<organism evidence="3 4">
    <name type="scientific">Cytospora leucostoma</name>
    <dbReference type="NCBI Taxonomy" id="1230097"/>
    <lineage>
        <taxon>Eukaryota</taxon>
        <taxon>Fungi</taxon>
        <taxon>Dikarya</taxon>
        <taxon>Ascomycota</taxon>
        <taxon>Pezizomycotina</taxon>
        <taxon>Sordariomycetes</taxon>
        <taxon>Sordariomycetidae</taxon>
        <taxon>Diaporthales</taxon>
        <taxon>Cytosporaceae</taxon>
        <taxon>Cytospora</taxon>
    </lineage>
</organism>
<feature type="region of interest" description="Disordered" evidence="1">
    <location>
        <begin position="1"/>
        <end position="27"/>
    </location>
</feature>
<feature type="transmembrane region" description="Helical" evidence="2">
    <location>
        <begin position="37"/>
        <end position="59"/>
    </location>
</feature>
<gene>
    <name evidence="3" type="ORF">VPNG_04076</name>
</gene>
<evidence type="ECO:0000313" key="3">
    <source>
        <dbReference type="EMBL" id="ROW13954.1"/>
    </source>
</evidence>
<keyword evidence="2" id="KW-0472">Membrane</keyword>
<protein>
    <submittedName>
        <fullName evidence="3">Uncharacterized protein</fullName>
    </submittedName>
</protein>
<evidence type="ECO:0000256" key="1">
    <source>
        <dbReference type="SAM" id="MobiDB-lite"/>
    </source>
</evidence>
<dbReference type="InParanoid" id="A0A423XD50"/>